<accession>A0A915E454</accession>
<dbReference type="InterPro" id="IPR006577">
    <property type="entry name" value="UAS"/>
</dbReference>
<dbReference type="InterPro" id="IPR001012">
    <property type="entry name" value="UBX_dom"/>
</dbReference>
<sequence length="465" mass="52981">MWQIYGDNRLQRSSRGQAMPESMRKPSGERFYKKNGAVKNGDVSTVDLSDDEMERPVSNGVHQEDTVRTPILPVQGAIVQQSFQETYGRNTRRGRTSHVFKQFNDFRQVAGNQDAELLARTRNGNKQHNAQLEVEEIYSQQGPFVQQGDKEVQVVKTSNLSTLFRPPIDLIYQGNWENALLEAKRRGIWLLVNIQKADEFACQVLNRDVWSAPIVKEVISSNFLLWQVYHDSSHGARIRAYYSIRDYPAIFIVDPRIGEEVEKLRATDAVSFLDQVTAFLEKYPKSCAEEPQPSTSCSPSSSKRNNKRKADSMQTGSEDEEEEDEKDETTANFQAKRMRKVVNINDDEDGEDKVRQQKIGSSPLNINQGVDTDQWKSLVGEASNQDSKPVKLLMRMADGQKESISVLNTTKLKALFTFIAGRQCNPQEHWLVLNFPKRVFSVEEQDKNLEDAGFTEQEVVHVEKA</sequence>
<dbReference type="InterPro" id="IPR029071">
    <property type="entry name" value="Ubiquitin-like_domsf"/>
</dbReference>
<dbReference type="Gene3D" id="3.40.30.10">
    <property type="entry name" value="Glutaredoxin"/>
    <property type="match status" value="1"/>
</dbReference>
<feature type="region of interest" description="Disordered" evidence="1">
    <location>
        <begin position="1"/>
        <end position="28"/>
    </location>
</feature>
<dbReference type="Pfam" id="PF00789">
    <property type="entry name" value="UBX"/>
    <property type="match status" value="1"/>
</dbReference>
<organism evidence="3 4">
    <name type="scientific">Ditylenchus dipsaci</name>
    <dbReference type="NCBI Taxonomy" id="166011"/>
    <lineage>
        <taxon>Eukaryota</taxon>
        <taxon>Metazoa</taxon>
        <taxon>Ecdysozoa</taxon>
        <taxon>Nematoda</taxon>
        <taxon>Chromadorea</taxon>
        <taxon>Rhabditida</taxon>
        <taxon>Tylenchina</taxon>
        <taxon>Tylenchomorpha</taxon>
        <taxon>Sphaerularioidea</taxon>
        <taxon>Anguinidae</taxon>
        <taxon>Anguininae</taxon>
        <taxon>Ditylenchus</taxon>
    </lineage>
</organism>
<keyword evidence="3" id="KW-1185">Reference proteome</keyword>
<proteinExistence type="predicted"/>
<feature type="compositionally biased region" description="Acidic residues" evidence="1">
    <location>
        <begin position="317"/>
        <end position="327"/>
    </location>
</feature>
<dbReference type="Gene3D" id="3.10.20.90">
    <property type="entry name" value="Phosphatidylinositol 3-kinase Catalytic Subunit, Chain A, domain 1"/>
    <property type="match status" value="1"/>
</dbReference>
<dbReference type="SUPFAM" id="SSF54236">
    <property type="entry name" value="Ubiquitin-like"/>
    <property type="match status" value="1"/>
</dbReference>
<name>A0A915E454_9BILA</name>
<evidence type="ECO:0000259" key="2">
    <source>
        <dbReference type="PROSITE" id="PS50033"/>
    </source>
</evidence>
<dbReference type="PANTHER" id="PTHR23322">
    <property type="entry name" value="FAS-ASSOCIATED PROTEIN"/>
    <property type="match status" value="1"/>
</dbReference>
<dbReference type="SMART" id="SM00594">
    <property type="entry name" value="UAS"/>
    <property type="match status" value="1"/>
</dbReference>
<feature type="compositionally biased region" description="Low complexity" evidence="1">
    <location>
        <begin position="291"/>
        <end position="302"/>
    </location>
</feature>
<dbReference type="WBParaSite" id="jg26510">
    <property type="protein sequence ID" value="jg26510"/>
    <property type="gene ID" value="jg26510"/>
</dbReference>
<feature type="domain" description="UBX" evidence="2">
    <location>
        <begin position="385"/>
        <end position="462"/>
    </location>
</feature>
<dbReference type="Proteomes" id="UP000887574">
    <property type="component" value="Unplaced"/>
</dbReference>
<protein>
    <submittedName>
        <fullName evidence="4">UBX domain-containing protein</fullName>
    </submittedName>
</protein>
<dbReference type="CDD" id="cd02958">
    <property type="entry name" value="UAS"/>
    <property type="match status" value="1"/>
</dbReference>
<dbReference type="SUPFAM" id="SSF52833">
    <property type="entry name" value="Thioredoxin-like"/>
    <property type="match status" value="1"/>
</dbReference>
<dbReference type="AlphaFoldDB" id="A0A915E454"/>
<evidence type="ECO:0000313" key="4">
    <source>
        <dbReference type="WBParaSite" id="jg26510"/>
    </source>
</evidence>
<dbReference type="PROSITE" id="PS50033">
    <property type="entry name" value="UBX"/>
    <property type="match status" value="1"/>
</dbReference>
<dbReference type="GO" id="GO:0043130">
    <property type="term" value="F:ubiquitin binding"/>
    <property type="evidence" value="ECO:0007669"/>
    <property type="project" value="TreeGrafter"/>
</dbReference>
<dbReference type="PANTHER" id="PTHR23322:SF6">
    <property type="entry name" value="UBX DOMAIN-CONTAINING PROTEIN 7"/>
    <property type="match status" value="1"/>
</dbReference>
<evidence type="ECO:0000256" key="1">
    <source>
        <dbReference type="SAM" id="MobiDB-lite"/>
    </source>
</evidence>
<dbReference type="GO" id="GO:0043161">
    <property type="term" value="P:proteasome-mediated ubiquitin-dependent protein catabolic process"/>
    <property type="evidence" value="ECO:0007669"/>
    <property type="project" value="TreeGrafter"/>
</dbReference>
<dbReference type="InterPro" id="IPR050730">
    <property type="entry name" value="UBX_domain-protein"/>
</dbReference>
<evidence type="ECO:0000313" key="3">
    <source>
        <dbReference type="Proteomes" id="UP000887574"/>
    </source>
</evidence>
<feature type="region of interest" description="Disordered" evidence="1">
    <location>
        <begin position="287"/>
        <end position="356"/>
    </location>
</feature>
<dbReference type="InterPro" id="IPR036249">
    <property type="entry name" value="Thioredoxin-like_sf"/>
</dbReference>
<dbReference type="Pfam" id="PF13899">
    <property type="entry name" value="Thioredoxin_7"/>
    <property type="match status" value="1"/>
</dbReference>
<reference evidence="4" key="1">
    <citation type="submission" date="2022-11" db="UniProtKB">
        <authorList>
            <consortium name="WormBaseParasite"/>
        </authorList>
    </citation>
    <scope>IDENTIFICATION</scope>
</reference>
<dbReference type="GO" id="GO:0005634">
    <property type="term" value="C:nucleus"/>
    <property type="evidence" value="ECO:0007669"/>
    <property type="project" value="TreeGrafter"/>
</dbReference>